<protein>
    <recommendedName>
        <fullName evidence="3">Type III effector protein</fullName>
    </recommendedName>
</protein>
<dbReference type="RefSeq" id="WP_173134977.1">
    <property type="nucleotide sequence ID" value="NZ_JABRWJ010000019.1"/>
</dbReference>
<gene>
    <name evidence="1" type="ORF">HLB44_34950</name>
</gene>
<evidence type="ECO:0000313" key="2">
    <source>
        <dbReference type="Proteomes" id="UP000737171"/>
    </source>
</evidence>
<keyword evidence="2" id="KW-1185">Reference proteome</keyword>
<evidence type="ECO:0008006" key="3">
    <source>
        <dbReference type="Google" id="ProtNLM"/>
    </source>
</evidence>
<name>A0ABX2EU64_9BURK</name>
<dbReference type="Proteomes" id="UP000737171">
    <property type="component" value="Unassembled WGS sequence"/>
</dbReference>
<organism evidence="1 2">
    <name type="scientific">Pseudaquabacterium terrae</name>
    <dbReference type="NCBI Taxonomy" id="2732868"/>
    <lineage>
        <taxon>Bacteria</taxon>
        <taxon>Pseudomonadati</taxon>
        <taxon>Pseudomonadota</taxon>
        <taxon>Betaproteobacteria</taxon>
        <taxon>Burkholderiales</taxon>
        <taxon>Sphaerotilaceae</taxon>
        <taxon>Pseudaquabacterium</taxon>
    </lineage>
</organism>
<proteinExistence type="predicted"/>
<evidence type="ECO:0000313" key="1">
    <source>
        <dbReference type="EMBL" id="NRF72196.1"/>
    </source>
</evidence>
<reference evidence="1 2" key="1">
    <citation type="submission" date="2020-05" db="EMBL/GenBank/DDBJ databases">
        <title>Aquincola sp. isolate from soil.</title>
        <authorList>
            <person name="Han J."/>
            <person name="Kim D.-U."/>
        </authorList>
    </citation>
    <scope>NUCLEOTIDE SEQUENCE [LARGE SCALE GENOMIC DNA]</scope>
    <source>
        <strain evidence="1 2">S2</strain>
    </source>
</reference>
<comment type="caution">
    <text evidence="1">The sequence shown here is derived from an EMBL/GenBank/DDBJ whole genome shotgun (WGS) entry which is preliminary data.</text>
</comment>
<dbReference type="Gene3D" id="3.90.176.10">
    <property type="entry name" value="Toxin ADP-ribosyltransferase, Chain A, domain 1"/>
    <property type="match status" value="1"/>
</dbReference>
<accession>A0ABX2EU64</accession>
<sequence>MTDKIRLPRHHQAETDLYQDGTKRNQILAERKAFKHKAAEGLPQRVVHKAANFLRTRTKQDKMREFIEFVANPGTGTNVAAAVKQLPEGWSRHTAAAGGKAVTLELQTTPDGQIVDVRVPPPNPHRLGPDEGLSLEAWQKQANKTLPPLSDHPKSRVSLWAYDSNMNNALRDKAQTKAAAGLGDDAAPTGTMKSKLVEKALDELAPTHGHQGAAHRGLQSGLLQSLRSHDPGFWTEGTSSQDVAFTSAAVMPVVARRYAKEDASRNALPPTVATVFSKTAVHISQSAVGVHSEVLFKPASQFRTELEAHDPKNKLHRVLHTEVARGFPVAQPSVAHLDLASAKVNAMARASVIESLSTAGEAQDLPQAGQLAMLRTNLATALSALDPQEVAQRLSAPALHGGNPPPAHLRRALHALSSDTLNRTHQAVREHFAISIWKEGKVDAALTQVLKDPLAKLGAGPEGSARGRPPSHWHVKTKPAHLLAKPDAQALVDAALAKVTNAGPQLILRNQLNAELQHLMRHGAHGEVLDLHRLVPTLRHFIEQAPLEHRESLSPALAQLEASVLAVTASELPAGTAERVMAALAHLKLRPRTDTQRAFAALEKALRPHDGPAAVEMLMEAIQHDLPSLNLAAINAKLSALAVGTKLQLIDRQLERLPLQERMIELDHLKNVAKGFPPQHPHRELVDAIIGRQDAGVATATKEYETLLQKELEKIDNFDETQNAEAGPSKLSATDASALLKRWGGDQDSD</sequence>
<dbReference type="EMBL" id="JABRWJ010000019">
    <property type="protein sequence ID" value="NRF72196.1"/>
    <property type="molecule type" value="Genomic_DNA"/>
</dbReference>